<organism evidence="2 3">
    <name type="scientific">Thalassomonas viridans</name>
    <dbReference type="NCBI Taxonomy" id="137584"/>
    <lineage>
        <taxon>Bacteria</taxon>
        <taxon>Pseudomonadati</taxon>
        <taxon>Pseudomonadota</taxon>
        <taxon>Gammaproteobacteria</taxon>
        <taxon>Alteromonadales</taxon>
        <taxon>Colwelliaceae</taxon>
        <taxon>Thalassomonas</taxon>
    </lineage>
</organism>
<dbReference type="InterPro" id="IPR023977">
    <property type="entry name" value="MbnP-like"/>
</dbReference>
<reference evidence="2 3" key="2">
    <citation type="journal article" date="2022" name="Mar. Drugs">
        <title>Bioassay-Guided Fractionation Leads to the Detection of Cholic Acid Generated by the Rare Thalassomonas sp.</title>
        <authorList>
            <person name="Pheiffer F."/>
            <person name="Schneider Y.K."/>
            <person name="Hansen E.H."/>
            <person name="Andersen J.H."/>
            <person name="Isaksson J."/>
            <person name="Busche T."/>
            <person name="R C."/>
            <person name="Kalinowski J."/>
            <person name="Zyl L.V."/>
            <person name="Trindade M."/>
        </authorList>
    </citation>
    <scope>NUCLEOTIDE SEQUENCE [LARGE SCALE GENOMIC DNA]</scope>
    <source>
        <strain evidence="2 3">XOM25</strain>
    </source>
</reference>
<protein>
    <submittedName>
        <fullName evidence="2">Metallo-mystery pair system four-Cys motif protein</fullName>
    </submittedName>
</protein>
<dbReference type="PROSITE" id="PS51257">
    <property type="entry name" value="PROKAR_LIPOPROTEIN"/>
    <property type="match status" value="1"/>
</dbReference>
<reference evidence="2 3" key="1">
    <citation type="journal article" date="2015" name="Genome Announc.">
        <title>Draft Genome Sequences of Marine Isolates of Thalassomonas viridans and Thalassomonas actiniarum.</title>
        <authorList>
            <person name="Olonade I."/>
            <person name="van Zyl L.J."/>
            <person name="Trindade M."/>
        </authorList>
    </citation>
    <scope>NUCLEOTIDE SEQUENCE [LARGE SCALE GENOMIC DNA]</scope>
    <source>
        <strain evidence="2 3">XOM25</strain>
    </source>
</reference>
<dbReference type="NCBIfam" id="TIGR04052">
    <property type="entry name" value="MbnP_like_WxW"/>
    <property type="match status" value="1"/>
</dbReference>
<proteinExistence type="predicted"/>
<sequence>MTDLKLFFSRLFKITASFSVFFSLAACDKKPPPAIAVKPVYQQQLLGCNEFFSHGGESWRYRQLQFFISDVQVTTQAGGGELNTASGQEKHAWQTLPLLENRFQSNQLALLGESCADNQPGQGNWQLQPDPAFDLSGVTRIRFSLGVPFALNHLNPLTQASPLNVPSMFWVWRTGHKFLRLEMASDRDNWLFHLGSTGCAAPSPVRAPAQECRQPNRFQFEFALNGDKPELVLDLSALLTQVALTQDTSCQSAQDNPHCQQLLANLDKSRLFRGGQ</sequence>
<name>A0AAE9Z6J3_9GAMM</name>
<accession>A0AAE9Z6J3</accession>
<dbReference type="KEGG" id="tvd:SG34_004450"/>
<dbReference type="EMBL" id="CP059733">
    <property type="protein sequence ID" value="WDE06188.1"/>
    <property type="molecule type" value="Genomic_DNA"/>
</dbReference>
<dbReference type="Proteomes" id="UP000032352">
    <property type="component" value="Chromosome"/>
</dbReference>
<dbReference type="Pfam" id="PF20243">
    <property type="entry name" value="MbnP"/>
    <property type="match status" value="1"/>
</dbReference>
<gene>
    <name evidence="2" type="ORF">SG34_004450</name>
</gene>
<dbReference type="AlphaFoldDB" id="A0AAE9Z6J3"/>
<evidence type="ECO:0000313" key="3">
    <source>
        <dbReference type="Proteomes" id="UP000032352"/>
    </source>
</evidence>
<evidence type="ECO:0000259" key="1">
    <source>
        <dbReference type="Pfam" id="PF20243"/>
    </source>
</evidence>
<feature type="domain" description="Copper-binding protein MbnP-like" evidence="1">
    <location>
        <begin position="34"/>
        <end position="251"/>
    </location>
</feature>
<evidence type="ECO:0000313" key="2">
    <source>
        <dbReference type="EMBL" id="WDE06188.1"/>
    </source>
</evidence>
<dbReference type="RefSeq" id="WP_044841044.1">
    <property type="nucleotide sequence ID" value="NZ_CP059733.1"/>
</dbReference>
<dbReference type="InterPro" id="IPR046863">
    <property type="entry name" value="MbnP-like_dom"/>
</dbReference>
<keyword evidence="3" id="KW-1185">Reference proteome</keyword>